<evidence type="ECO:0000259" key="1">
    <source>
        <dbReference type="Pfam" id="PF17761"/>
    </source>
</evidence>
<dbReference type="AlphaFoldDB" id="A0A2S5CSP3"/>
<dbReference type="EMBL" id="PGFZ01000001">
    <property type="protein sequence ID" value="POZ53833.1"/>
    <property type="molecule type" value="Genomic_DNA"/>
</dbReference>
<dbReference type="PANTHER" id="PTHR30547">
    <property type="entry name" value="UNCHARACTERIZED PROTEIN YHCG-RELATED"/>
    <property type="match status" value="1"/>
</dbReference>
<dbReference type="InterPro" id="IPR041527">
    <property type="entry name" value="YhcG_N"/>
</dbReference>
<reference evidence="2 3" key="1">
    <citation type="submission" date="2017-11" db="EMBL/GenBank/DDBJ databases">
        <title>Draft Genome Sequence of Methylobacter psychrotolerans Sph1T, an Obligate Methanotroph from Low-Temperature Environments.</title>
        <authorList>
            <person name="Oshkin I.Y."/>
            <person name="Miroshnikov K."/>
            <person name="Belova S.E."/>
            <person name="Korzhenkov A."/>
            <person name="Toshchakov S.V."/>
            <person name="Dedysh S.N."/>
        </authorList>
    </citation>
    <scope>NUCLEOTIDE SEQUENCE [LARGE SCALE GENOMIC DNA]</scope>
    <source>
        <strain evidence="2 3">Sph1</strain>
    </source>
</reference>
<organism evidence="2 3">
    <name type="scientific">Methylovulum psychrotolerans</name>
    <dbReference type="NCBI Taxonomy" id="1704499"/>
    <lineage>
        <taxon>Bacteria</taxon>
        <taxon>Pseudomonadati</taxon>
        <taxon>Pseudomonadota</taxon>
        <taxon>Gammaproteobacteria</taxon>
        <taxon>Methylococcales</taxon>
        <taxon>Methylococcaceae</taxon>
        <taxon>Methylovulum</taxon>
    </lineage>
</organism>
<proteinExistence type="predicted"/>
<gene>
    <name evidence="2" type="ORF">AADEFJLK_00874</name>
</gene>
<evidence type="ECO:0000313" key="3">
    <source>
        <dbReference type="Proteomes" id="UP000237423"/>
    </source>
</evidence>
<dbReference type="Pfam" id="PF17761">
    <property type="entry name" value="DUF1016_N"/>
    <property type="match status" value="1"/>
</dbReference>
<dbReference type="PANTHER" id="PTHR30547:SF5">
    <property type="entry name" value="NUCLEASE YHCG-RELATED"/>
    <property type="match status" value="1"/>
</dbReference>
<comment type="caution">
    <text evidence="2">The sequence shown here is derived from an EMBL/GenBank/DDBJ whole genome shotgun (WGS) entry which is preliminary data.</text>
</comment>
<name>A0A2S5CSP3_9GAMM</name>
<evidence type="ECO:0000313" key="2">
    <source>
        <dbReference type="EMBL" id="POZ53833.1"/>
    </source>
</evidence>
<feature type="domain" description="YhcG N-terminal" evidence="1">
    <location>
        <begin position="30"/>
        <end position="134"/>
    </location>
</feature>
<accession>A0A2S5CSP3</accession>
<dbReference type="InterPro" id="IPR053148">
    <property type="entry name" value="PD-DEXK-like_domain"/>
</dbReference>
<dbReference type="RefSeq" id="WP_249027969.1">
    <property type="nucleotide sequence ID" value="NZ_PGFZ01000001.1"/>
</dbReference>
<protein>
    <recommendedName>
        <fullName evidence="1">YhcG N-terminal domain-containing protein</fullName>
    </recommendedName>
</protein>
<dbReference type="Proteomes" id="UP000237423">
    <property type="component" value="Unassembled WGS sequence"/>
</dbReference>
<sequence length="153" mass="17531">MTKHPAQCHEREVIFPLELPLPLTLLDALRGLIMQARQQVLRAADVAQVQTYWQIGRHIVGFEQGGQVRAAYGKQLLPQLAQTLTHEFGKGFDTSNLRYMRLFYQAFPNCDALRHELSWTHYRLLLRVDTPKARARGDVAKLEHTGTETTNSH</sequence>